<dbReference type="CDD" id="cd00082">
    <property type="entry name" value="HisKA"/>
    <property type="match status" value="1"/>
</dbReference>
<gene>
    <name evidence="18" type="ORF">CCR94_03450</name>
</gene>
<evidence type="ECO:0000256" key="2">
    <source>
        <dbReference type="ARBA" id="ARBA00004429"/>
    </source>
</evidence>
<dbReference type="Gene3D" id="1.10.287.130">
    <property type="match status" value="1"/>
</dbReference>
<evidence type="ECO:0000256" key="14">
    <source>
        <dbReference type="ARBA" id="ARBA00023136"/>
    </source>
</evidence>
<dbReference type="InterPro" id="IPR003660">
    <property type="entry name" value="HAMP_dom"/>
</dbReference>
<protein>
    <recommendedName>
        <fullName evidence="3">histidine kinase</fullName>
        <ecNumber evidence="3">2.7.13.3</ecNumber>
    </recommendedName>
</protein>
<comment type="catalytic activity">
    <reaction evidence="1">
        <text>ATP + protein L-histidine = ADP + protein N-phospho-L-histidine.</text>
        <dbReference type="EC" id="2.7.13.3"/>
    </reaction>
</comment>
<dbReference type="InterPro" id="IPR050980">
    <property type="entry name" value="2C_sensor_his_kinase"/>
</dbReference>
<comment type="caution">
    <text evidence="18">The sequence shown here is derived from an EMBL/GenBank/DDBJ whole genome shotgun (WGS) entry which is preliminary data.</text>
</comment>
<feature type="domain" description="Histidine kinase" evidence="16">
    <location>
        <begin position="242"/>
        <end position="440"/>
    </location>
</feature>
<evidence type="ECO:0000256" key="4">
    <source>
        <dbReference type="ARBA" id="ARBA00022475"/>
    </source>
</evidence>
<sequence length="453" mass="49261">MLRFLDTARGQIIAIACGALLATFVVVVILAALSQPANPPLPPGPWPPTLQIMTLVKALAGAPAAERPAIARSISSDDLRVRLERAEPCSASASGYWTDSLTSLLREGLHDRVGSLSVKVCMREDGVSRMLRVETTVEGEFVTIDTTLQEGLSQLIIVTFPVLLTVSFLFLLVIALSVWTLARINRPLRELAGTVEKFGQDVANKPLPVRGAVEIRQLIQAFNRMQERVTELMEERRRMLMAVGHDLRTPLTRLKLRVELEPALEGRGDISRDLDLMQKMVNGALAYLNDEPDGEPFEIVDLGSLIESVALEFQDDGHDVSFTGAYGLECRCQATAITRAVANLIENSCRYATQTRVDVRAGVEQVVINVSDNGPGIPAGERERVLSPFERLDPARAAEGRLGLGLSIVSDIVRWHGGELVLLDAEPQGLLARITLPMNAAGDNQASIALEGV</sequence>
<dbReference type="GO" id="GO:0000155">
    <property type="term" value="F:phosphorelay sensor kinase activity"/>
    <property type="evidence" value="ECO:0007669"/>
    <property type="project" value="InterPro"/>
</dbReference>
<evidence type="ECO:0000256" key="10">
    <source>
        <dbReference type="ARBA" id="ARBA00022777"/>
    </source>
</evidence>
<evidence type="ECO:0000256" key="12">
    <source>
        <dbReference type="ARBA" id="ARBA00022989"/>
    </source>
</evidence>
<evidence type="ECO:0000256" key="6">
    <source>
        <dbReference type="ARBA" id="ARBA00022553"/>
    </source>
</evidence>
<evidence type="ECO:0000256" key="1">
    <source>
        <dbReference type="ARBA" id="ARBA00000085"/>
    </source>
</evidence>
<keyword evidence="6" id="KW-0597">Phosphoprotein</keyword>
<evidence type="ECO:0000313" key="19">
    <source>
        <dbReference type="Proteomes" id="UP000239089"/>
    </source>
</evidence>
<feature type="domain" description="HAMP" evidence="17">
    <location>
        <begin position="182"/>
        <end position="234"/>
    </location>
</feature>
<dbReference type="CDD" id="cd06225">
    <property type="entry name" value="HAMP"/>
    <property type="match status" value="1"/>
</dbReference>
<dbReference type="PRINTS" id="PR00344">
    <property type="entry name" value="BCTRLSENSOR"/>
</dbReference>
<evidence type="ECO:0000256" key="5">
    <source>
        <dbReference type="ARBA" id="ARBA00022519"/>
    </source>
</evidence>
<dbReference type="GO" id="GO:0005524">
    <property type="term" value="F:ATP binding"/>
    <property type="evidence" value="ECO:0007669"/>
    <property type="project" value="UniProtKB-KW"/>
</dbReference>
<dbReference type="SMART" id="SM00387">
    <property type="entry name" value="HATPase_c"/>
    <property type="match status" value="1"/>
</dbReference>
<dbReference type="AlphaFoldDB" id="A0A2S6NEA2"/>
<reference evidence="18 19" key="1">
    <citation type="journal article" date="2018" name="Arch. Microbiol.">
        <title>New insights into the metabolic potential of the phototrophic purple bacterium Rhodopila globiformis DSM 161(T) from its draft genome sequence and evidence for a vanadium-dependent nitrogenase.</title>
        <authorList>
            <person name="Imhoff J.F."/>
            <person name="Rahn T."/>
            <person name="Kunzel S."/>
            <person name="Neulinger S.C."/>
        </authorList>
    </citation>
    <scope>NUCLEOTIDE SEQUENCE [LARGE SCALE GENOMIC DNA]</scope>
    <source>
        <strain evidence="18 19">DSM 16996</strain>
    </source>
</reference>
<dbReference type="PROSITE" id="PS50885">
    <property type="entry name" value="HAMP"/>
    <property type="match status" value="1"/>
</dbReference>
<dbReference type="InterPro" id="IPR036097">
    <property type="entry name" value="HisK_dim/P_sf"/>
</dbReference>
<evidence type="ECO:0000256" key="8">
    <source>
        <dbReference type="ARBA" id="ARBA00022692"/>
    </source>
</evidence>
<evidence type="ECO:0000259" key="17">
    <source>
        <dbReference type="PROSITE" id="PS50885"/>
    </source>
</evidence>
<keyword evidence="12 15" id="KW-1133">Transmembrane helix</keyword>
<evidence type="ECO:0000256" key="9">
    <source>
        <dbReference type="ARBA" id="ARBA00022741"/>
    </source>
</evidence>
<evidence type="ECO:0000256" key="15">
    <source>
        <dbReference type="SAM" id="Phobius"/>
    </source>
</evidence>
<keyword evidence="14 15" id="KW-0472">Membrane</keyword>
<dbReference type="GO" id="GO:0005886">
    <property type="term" value="C:plasma membrane"/>
    <property type="evidence" value="ECO:0007669"/>
    <property type="project" value="UniProtKB-SubCell"/>
</dbReference>
<dbReference type="Pfam" id="PF02518">
    <property type="entry name" value="HATPase_c"/>
    <property type="match status" value="1"/>
</dbReference>
<keyword evidence="8 15" id="KW-0812">Transmembrane</keyword>
<dbReference type="InterPro" id="IPR005467">
    <property type="entry name" value="His_kinase_dom"/>
</dbReference>
<evidence type="ECO:0000313" key="18">
    <source>
        <dbReference type="EMBL" id="PPQ32933.1"/>
    </source>
</evidence>
<dbReference type="PANTHER" id="PTHR44936:SF5">
    <property type="entry name" value="SENSOR HISTIDINE KINASE ENVZ"/>
    <property type="match status" value="1"/>
</dbReference>
<organism evidence="18 19">
    <name type="scientific">Rhodoblastus sphagnicola</name>
    <dbReference type="NCBI Taxonomy" id="333368"/>
    <lineage>
        <taxon>Bacteria</taxon>
        <taxon>Pseudomonadati</taxon>
        <taxon>Pseudomonadota</taxon>
        <taxon>Alphaproteobacteria</taxon>
        <taxon>Hyphomicrobiales</taxon>
        <taxon>Rhodoblastaceae</taxon>
        <taxon>Rhodoblastus</taxon>
    </lineage>
</organism>
<evidence type="ECO:0000256" key="3">
    <source>
        <dbReference type="ARBA" id="ARBA00012438"/>
    </source>
</evidence>
<dbReference type="PROSITE" id="PS50109">
    <property type="entry name" value="HIS_KIN"/>
    <property type="match status" value="1"/>
</dbReference>
<evidence type="ECO:0000256" key="7">
    <source>
        <dbReference type="ARBA" id="ARBA00022679"/>
    </source>
</evidence>
<dbReference type="Pfam" id="PF00672">
    <property type="entry name" value="HAMP"/>
    <property type="match status" value="1"/>
</dbReference>
<dbReference type="SMART" id="SM00304">
    <property type="entry name" value="HAMP"/>
    <property type="match status" value="1"/>
</dbReference>
<keyword evidence="19" id="KW-1185">Reference proteome</keyword>
<evidence type="ECO:0000259" key="16">
    <source>
        <dbReference type="PROSITE" id="PS50109"/>
    </source>
</evidence>
<dbReference type="RefSeq" id="WP_104506481.1">
    <property type="nucleotide sequence ID" value="NZ_JACIGC010000018.1"/>
</dbReference>
<keyword evidence="11" id="KW-0067">ATP-binding</keyword>
<keyword evidence="4" id="KW-1003">Cell membrane</keyword>
<keyword evidence="10" id="KW-0418">Kinase</keyword>
<dbReference type="Gene3D" id="3.30.565.10">
    <property type="entry name" value="Histidine kinase-like ATPase, C-terminal domain"/>
    <property type="match status" value="1"/>
</dbReference>
<feature type="transmembrane region" description="Helical" evidence="15">
    <location>
        <begin position="12"/>
        <end position="33"/>
    </location>
</feature>
<feature type="transmembrane region" description="Helical" evidence="15">
    <location>
        <begin position="155"/>
        <end position="182"/>
    </location>
</feature>
<keyword evidence="13" id="KW-0902">Two-component regulatory system</keyword>
<dbReference type="EMBL" id="NHSJ01000033">
    <property type="protein sequence ID" value="PPQ32933.1"/>
    <property type="molecule type" value="Genomic_DNA"/>
</dbReference>
<dbReference type="OrthoDB" id="9804645at2"/>
<dbReference type="EC" id="2.7.13.3" evidence="3"/>
<dbReference type="SUPFAM" id="SSF158472">
    <property type="entry name" value="HAMP domain-like"/>
    <property type="match status" value="1"/>
</dbReference>
<dbReference type="InterPro" id="IPR036890">
    <property type="entry name" value="HATPase_C_sf"/>
</dbReference>
<keyword evidence="5" id="KW-0997">Cell inner membrane</keyword>
<dbReference type="InterPro" id="IPR003594">
    <property type="entry name" value="HATPase_dom"/>
</dbReference>
<dbReference type="SUPFAM" id="SSF47384">
    <property type="entry name" value="Homodimeric domain of signal transducing histidine kinase"/>
    <property type="match status" value="1"/>
</dbReference>
<dbReference type="CDD" id="cd00075">
    <property type="entry name" value="HATPase"/>
    <property type="match status" value="1"/>
</dbReference>
<comment type="subcellular location">
    <subcellularLocation>
        <location evidence="2">Cell inner membrane</location>
        <topology evidence="2">Multi-pass membrane protein</topology>
    </subcellularLocation>
</comment>
<proteinExistence type="predicted"/>
<evidence type="ECO:0000256" key="11">
    <source>
        <dbReference type="ARBA" id="ARBA00022840"/>
    </source>
</evidence>
<dbReference type="Proteomes" id="UP000239089">
    <property type="component" value="Unassembled WGS sequence"/>
</dbReference>
<dbReference type="SUPFAM" id="SSF55874">
    <property type="entry name" value="ATPase domain of HSP90 chaperone/DNA topoisomerase II/histidine kinase"/>
    <property type="match status" value="1"/>
</dbReference>
<evidence type="ECO:0000256" key="13">
    <source>
        <dbReference type="ARBA" id="ARBA00023012"/>
    </source>
</evidence>
<dbReference type="InterPro" id="IPR004358">
    <property type="entry name" value="Sig_transdc_His_kin-like_C"/>
</dbReference>
<dbReference type="PANTHER" id="PTHR44936">
    <property type="entry name" value="SENSOR PROTEIN CREC"/>
    <property type="match status" value="1"/>
</dbReference>
<name>A0A2S6NEA2_9HYPH</name>
<dbReference type="InterPro" id="IPR003661">
    <property type="entry name" value="HisK_dim/P_dom"/>
</dbReference>
<keyword evidence="7" id="KW-0808">Transferase</keyword>
<accession>A0A2S6NEA2</accession>
<keyword evidence="9" id="KW-0547">Nucleotide-binding</keyword>